<dbReference type="EMBL" id="CAKOFQ010006871">
    <property type="protein sequence ID" value="CAH1978352.1"/>
    <property type="molecule type" value="Genomic_DNA"/>
</dbReference>
<dbReference type="OrthoDB" id="26525at2759"/>
<keyword evidence="3" id="KW-1185">Reference proteome</keyword>
<name>A0A9P0PBI5_ACAOB</name>
<dbReference type="CDD" id="cd12100">
    <property type="entry name" value="DD_CABYR_SP17"/>
    <property type="match status" value="1"/>
</dbReference>
<dbReference type="Pfam" id="PF02197">
    <property type="entry name" value="RIIa"/>
    <property type="match status" value="1"/>
</dbReference>
<proteinExistence type="predicted"/>
<protein>
    <recommendedName>
        <fullName evidence="1">RIIa domain-containing protein</fullName>
    </recommendedName>
</protein>
<sequence length="177" mass="20261">MDVMLQRHSAKYIYVVPEGLKELMSDISREVLRAQPEDIYTFVADYLDALMITRENARVAARLVQSITEITTTTCEFLEEAGMERMEAERVMQVVRATFQKQLQSDTLGAPPPASSRFYLNGSIHILICPTAKLSTDLVDRGRLHEMRKAPVSPVQIIKIQRLKKLIWYCTSLMKLK</sequence>
<dbReference type="Proteomes" id="UP001152888">
    <property type="component" value="Unassembled WGS sequence"/>
</dbReference>
<dbReference type="Gene3D" id="1.20.890.10">
    <property type="entry name" value="cAMP-dependent protein kinase regulatory subunit, dimerization-anchoring domain"/>
    <property type="match status" value="1"/>
</dbReference>
<dbReference type="InterPro" id="IPR047579">
    <property type="entry name" value="DD_CABYR_SP17"/>
</dbReference>
<reference evidence="2" key="1">
    <citation type="submission" date="2022-03" db="EMBL/GenBank/DDBJ databases">
        <authorList>
            <person name="Sayadi A."/>
        </authorList>
    </citation>
    <scope>NUCLEOTIDE SEQUENCE</scope>
</reference>
<dbReference type="SMART" id="SM00394">
    <property type="entry name" value="RIIa"/>
    <property type="match status" value="1"/>
</dbReference>
<dbReference type="AlphaFoldDB" id="A0A9P0PBI5"/>
<accession>A0A9P0PBI5</accession>
<evidence type="ECO:0000313" key="3">
    <source>
        <dbReference type="Proteomes" id="UP001152888"/>
    </source>
</evidence>
<dbReference type="InterPro" id="IPR003117">
    <property type="entry name" value="cAMP_dep_PK_reg_su_I/II_a/b"/>
</dbReference>
<organism evidence="2 3">
    <name type="scientific">Acanthoscelides obtectus</name>
    <name type="common">Bean weevil</name>
    <name type="synonym">Bruchus obtectus</name>
    <dbReference type="NCBI Taxonomy" id="200917"/>
    <lineage>
        <taxon>Eukaryota</taxon>
        <taxon>Metazoa</taxon>
        <taxon>Ecdysozoa</taxon>
        <taxon>Arthropoda</taxon>
        <taxon>Hexapoda</taxon>
        <taxon>Insecta</taxon>
        <taxon>Pterygota</taxon>
        <taxon>Neoptera</taxon>
        <taxon>Endopterygota</taxon>
        <taxon>Coleoptera</taxon>
        <taxon>Polyphaga</taxon>
        <taxon>Cucujiformia</taxon>
        <taxon>Chrysomeloidea</taxon>
        <taxon>Chrysomelidae</taxon>
        <taxon>Bruchinae</taxon>
        <taxon>Bruchini</taxon>
        <taxon>Acanthoscelides</taxon>
    </lineage>
</organism>
<evidence type="ECO:0000313" key="2">
    <source>
        <dbReference type="EMBL" id="CAH1978352.1"/>
    </source>
</evidence>
<dbReference type="SUPFAM" id="SSF47391">
    <property type="entry name" value="Dimerization-anchoring domain of cAMP-dependent PK regulatory subunit"/>
    <property type="match status" value="1"/>
</dbReference>
<gene>
    <name evidence="2" type="ORF">ACAOBT_LOCUS13151</name>
</gene>
<comment type="caution">
    <text evidence="2">The sequence shown here is derived from an EMBL/GenBank/DDBJ whole genome shotgun (WGS) entry which is preliminary data.</text>
</comment>
<feature type="domain" description="RIIa" evidence="1">
    <location>
        <begin position="18"/>
        <end position="55"/>
    </location>
</feature>
<evidence type="ECO:0000259" key="1">
    <source>
        <dbReference type="SMART" id="SM00394"/>
    </source>
</evidence>